<sequence length="345" mass="38474">MATLAEMEAVLKNAGILFTPGVGGIVVNEFEDGFLLQNVSKDLESRQITNKQVAAIAAAFPQILSGQLERLLVRNADTTRRAIMLDQRMQSEVYRDFISLDESRSMPKPGQVDARRTTGRVEIPRKYAALEATSTKADDGTSRVTMAIWGSELSVGKNRADEAMLQLEILETDAEEIRKGRPIKEVLAGKDVHNVRVLYFDDNKVISGKERLEHHLKSLDTLEGFIVKTMSEIKCNIVGNIFMHVEDDFVDSPSIKIDIKGGGITRPKPGQQSAGKPVQRFFISMNLSPEFKEGQLQGLRRIRDSTTALFIEGLSRRDKQDILKRITKVRRQVQQALAAALKNAL</sequence>
<dbReference type="Proteomes" id="UP000077857">
    <property type="component" value="Unassembled WGS sequence"/>
</dbReference>
<accession>A0A177N1Z0</accession>
<organism evidence="1 2">
    <name type="scientific">Methylomonas koyamae</name>
    <dbReference type="NCBI Taxonomy" id="702114"/>
    <lineage>
        <taxon>Bacteria</taxon>
        <taxon>Pseudomonadati</taxon>
        <taxon>Pseudomonadota</taxon>
        <taxon>Gammaproteobacteria</taxon>
        <taxon>Methylococcales</taxon>
        <taxon>Methylococcaceae</taxon>
        <taxon>Methylomonas</taxon>
    </lineage>
</organism>
<comment type="caution">
    <text evidence="1">The sequence shown here is derived from an EMBL/GenBank/DDBJ whole genome shotgun (WGS) entry which is preliminary data.</text>
</comment>
<protein>
    <submittedName>
        <fullName evidence="1">Uncharacterized protein</fullName>
    </submittedName>
</protein>
<name>A0A177N1Z0_9GAMM</name>
<gene>
    <name evidence="1" type="ORF">A1507_19540</name>
</gene>
<evidence type="ECO:0000313" key="2">
    <source>
        <dbReference type="Proteomes" id="UP000077857"/>
    </source>
</evidence>
<dbReference type="AlphaFoldDB" id="A0A177N1Z0"/>
<evidence type="ECO:0000313" key="1">
    <source>
        <dbReference type="EMBL" id="OAI11902.1"/>
    </source>
</evidence>
<dbReference type="EMBL" id="LUUJ01000115">
    <property type="protein sequence ID" value="OAI11902.1"/>
    <property type="molecule type" value="Genomic_DNA"/>
</dbReference>
<dbReference type="RefSeq" id="WP_064042163.1">
    <property type="nucleotide sequence ID" value="NZ_LUUJ01000115.1"/>
</dbReference>
<reference evidence="1 2" key="1">
    <citation type="submission" date="2016-03" db="EMBL/GenBank/DDBJ databases">
        <authorList>
            <person name="Ploux O."/>
        </authorList>
    </citation>
    <scope>NUCLEOTIDE SEQUENCE [LARGE SCALE GENOMIC DNA]</scope>
    <source>
        <strain evidence="1 2">R-45378</strain>
    </source>
</reference>
<proteinExistence type="predicted"/>